<organism evidence="1 2">
    <name type="scientific">Xenotaenia resolanae</name>
    <dbReference type="NCBI Taxonomy" id="208358"/>
    <lineage>
        <taxon>Eukaryota</taxon>
        <taxon>Metazoa</taxon>
        <taxon>Chordata</taxon>
        <taxon>Craniata</taxon>
        <taxon>Vertebrata</taxon>
        <taxon>Euteleostomi</taxon>
        <taxon>Actinopterygii</taxon>
        <taxon>Neopterygii</taxon>
        <taxon>Teleostei</taxon>
        <taxon>Neoteleostei</taxon>
        <taxon>Acanthomorphata</taxon>
        <taxon>Ovalentaria</taxon>
        <taxon>Atherinomorphae</taxon>
        <taxon>Cyprinodontiformes</taxon>
        <taxon>Goodeidae</taxon>
        <taxon>Xenotaenia</taxon>
    </lineage>
</organism>
<evidence type="ECO:0008006" key="3">
    <source>
        <dbReference type="Google" id="ProtNLM"/>
    </source>
</evidence>
<feature type="non-terminal residue" evidence="1">
    <location>
        <position position="1"/>
    </location>
</feature>
<keyword evidence="2" id="KW-1185">Reference proteome</keyword>
<sequence length="66" mass="7433">LEESEFTCAAAVKARKSMEVEIEDLHVQMEEISKAKQMVGTLLYIIFSSKIYFLEGSAATKQLVTF</sequence>
<accession>A0ABV0WLR9</accession>
<dbReference type="EMBL" id="JAHRIM010057260">
    <property type="protein sequence ID" value="MEQ2270316.1"/>
    <property type="molecule type" value="Genomic_DNA"/>
</dbReference>
<evidence type="ECO:0000313" key="2">
    <source>
        <dbReference type="Proteomes" id="UP001444071"/>
    </source>
</evidence>
<protein>
    <recommendedName>
        <fullName evidence="3">Myosin heavy chain</fullName>
    </recommendedName>
</protein>
<reference evidence="1 2" key="1">
    <citation type="submission" date="2021-06" db="EMBL/GenBank/DDBJ databases">
        <authorList>
            <person name="Palmer J.M."/>
        </authorList>
    </citation>
    <scope>NUCLEOTIDE SEQUENCE [LARGE SCALE GENOMIC DNA]</scope>
    <source>
        <strain evidence="1 2">XR_2019</strain>
        <tissue evidence="1">Muscle</tissue>
    </source>
</reference>
<gene>
    <name evidence="1" type="ORF">XENORESO_019474</name>
</gene>
<dbReference type="Proteomes" id="UP001444071">
    <property type="component" value="Unassembled WGS sequence"/>
</dbReference>
<name>A0ABV0WLR9_9TELE</name>
<evidence type="ECO:0000313" key="1">
    <source>
        <dbReference type="EMBL" id="MEQ2270316.1"/>
    </source>
</evidence>
<comment type="caution">
    <text evidence="1">The sequence shown here is derived from an EMBL/GenBank/DDBJ whole genome shotgun (WGS) entry which is preliminary data.</text>
</comment>
<proteinExistence type="predicted"/>